<dbReference type="AlphaFoldDB" id="A0A1B6EQV2"/>
<accession>A0A1B6EQV2</accession>
<dbReference type="CDD" id="cd00170">
    <property type="entry name" value="SEC14"/>
    <property type="match status" value="1"/>
</dbReference>
<dbReference type="Gene3D" id="1.10.8.20">
    <property type="entry name" value="N-terminal domain of phosphatidylinositol transfer protein sec14p"/>
    <property type="match status" value="1"/>
</dbReference>
<dbReference type="PROSITE" id="PS50191">
    <property type="entry name" value="CRAL_TRIO"/>
    <property type="match status" value="1"/>
</dbReference>
<dbReference type="InterPro" id="IPR001251">
    <property type="entry name" value="CRAL-TRIO_dom"/>
</dbReference>
<dbReference type="GO" id="GO:0016020">
    <property type="term" value="C:membrane"/>
    <property type="evidence" value="ECO:0007669"/>
    <property type="project" value="TreeGrafter"/>
</dbReference>
<dbReference type="InterPro" id="IPR011074">
    <property type="entry name" value="CRAL/TRIO_N_dom"/>
</dbReference>
<feature type="domain" description="CRAL-TRIO" evidence="1">
    <location>
        <begin position="109"/>
        <end position="271"/>
    </location>
</feature>
<organism evidence="2">
    <name type="scientific">Cuerna arida</name>
    <dbReference type="NCBI Taxonomy" id="1464854"/>
    <lineage>
        <taxon>Eukaryota</taxon>
        <taxon>Metazoa</taxon>
        <taxon>Ecdysozoa</taxon>
        <taxon>Arthropoda</taxon>
        <taxon>Hexapoda</taxon>
        <taxon>Insecta</taxon>
        <taxon>Pterygota</taxon>
        <taxon>Neoptera</taxon>
        <taxon>Paraneoptera</taxon>
        <taxon>Hemiptera</taxon>
        <taxon>Auchenorrhyncha</taxon>
        <taxon>Membracoidea</taxon>
        <taxon>Cicadellidae</taxon>
        <taxon>Cicadellinae</taxon>
        <taxon>Proconiini</taxon>
        <taxon>Cuerna</taxon>
    </lineage>
</organism>
<reference evidence="2" key="1">
    <citation type="submission" date="2015-11" db="EMBL/GenBank/DDBJ databases">
        <title>De novo transcriptome assembly of four potential Pierce s Disease insect vectors from Arizona vineyards.</title>
        <authorList>
            <person name="Tassone E.E."/>
        </authorList>
    </citation>
    <scope>NUCLEOTIDE SEQUENCE</scope>
</reference>
<dbReference type="SUPFAM" id="SSF52087">
    <property type="entry name" value="CRAL/TRIO domain"/>
    <property type="match status" value="1"/>
</dbReference>
<dbReference type="Gene3D" id="3.40.525.10">
    <property type="entry name" value="CRAL-TRIO lipid binding domain"/>
    <property type="match status" value="1"/>
</dbReference>
<dbReference type="PANTHER" id="PTHR10174">
    <property type="entry name" value="ALPHA-TOCOPHEROL TRANSFER PROTEIN-RELATED"/>
    <property type="match status" value="1"/>
</dbReference>
<name>A0A1B6EQV2_9HEMI</name>
<dbReference type="InterPro" id="IPR036273">
    <property type="entry name" value="CRAL/TRIO_N_dom_sf"/>
</dbReference>
<dbReference type="InterPro" id="IPR036865">
    <property type="entry name" value="CRAL-TRIO_dom_sf"/>
</dbReference>
<dbReference type="PANTHER" id="PTHR10174:SF220">
    <property type="entry name" value="LD41874P"/>
    <property type="match status" value="1"/>
</dbReference>
<dbReference type="Pfam" id="PF00650">
    <property type="entry name" value="CRAL_TRIO"/>
    <property type="match status" value="1"/>
</dbReference>
<evidence type="ECO:0000313" key="3">
    <source>
        <dbReference type="EMBL" id="JAS67030.1"/>
    </source>
</evidence>
<dbReference type="SUPFAM" id="SSF46938">
    <property type="entry name" value="CRAL/TRIO N-terminal domain"/>
    <property type="match status" value="1"/>
</dbReference>
<evidence type="ECO:0000259" key="1">
    <source>
        <dbReference type="PROSITE" id="PS50191"/>
    </source>
</evidence>
<dbReference type="GO" id="GO:1902936">
    <property type="term" value="F:phosphatidylinositol bisphosphate binding"/>
    <property type="evidence" value="ECO:0007669"/>
    <property type="project" value="TreeGrafter"/>
</dbReference>
<sequence>TMQAEHCIRMGEYILRFEDGPEIGESFEERARRELRETPERKAEALEQLRDLLRGEPGLVVPLDSEQFLLSYLRPCKFYPESAFERIKKMYTFRPKHAKYFMNLLPSRDKNVFEQCLLTVLPNRDQHGSRILMVEAGDKWKPKEVSLTELLRGVLLVLEAAILEPRTQISGSIVLIDLRGLSMHHVWQFSPGFASMIVEWVQELIPCRIKAIHIVNQPYIFNMLFSIFKPFLQEKLRNRIHFHGEDRASLLNHIEAKSVPTQYGGDMYLPYDQGLELHRLLCLYDDQYQKTSEYGYVNTNKQKGKDKKEKRISET</sequence>
<dbReference type="EMBL" id="GECZ01002739">
    <property type="protein sequence ID" value="JAS67030.1"/>
    <property type="molecule type" value="Transcribed_RNA"/>
</dbReference>
<dbReference type="EMBL" id="GECZ01029481">
    <property type="protein sequence ID" value="JAS40288.1"/>
    <property type="molecule type" value="Transcribed_RNA"/>
</dbReference>
<dbReference type="SMART" id="SM01100">
    <property type="entry name" value="CRAL_TRIO_N"/>
    <property type="match status" value="1"/>
</dbReference>
<gene>
    <name evidence="3" type="ORF">g.25129</name>
    <name evidence="2" type="ORF">g.25130</name>
</gene>
<proteinExistence type="predicted"/>
<protein>
    <recommendedName>
        <fullName evidence="1">CRAL-TRIO domain-containing protein</fullName>
    </recommendedName>
</protein>
<feature type="non-terminal residue" evidence="2">
    <location>
        <position position="1"/>
    </location>
</feature>
<dbReference type="PRINTS" id="PR00180">
    <property type="entry name" value="CRETINALDHBP"/>
</dbReference>
<evidence type="ECO:0000313" key="2">
    <source>
        <dbReference type="EMBL" id="JAS40288.1"/>
    </source>
</evidence>
<dbReference type="SMART" id="SM00516">
    <property type="entry name" value="SEC14"/>
    <property type="match status" value="1"/>
</dbReference>
<dbReference type="Gene3D" id="1.20.5.1200">
    <property type="entry name" value="Alpha-tocopherol transfer"/>
    <property type="match status" value="1"/>
</dbReference>